<feature type="transmembrane region" description="Helical" evidence="7">
    <location>
        <begin position="215"/>
        <end position="236"/>
    </location>
</feature>
<dbReference type="InterPro" id="IPR000515">
    <property type="entry name" value="MetI-like"/>
</dbReference>
<evidence type="ECO:0000256" key="1">
    <source>
        <dbReference type="ARBA" id="ARBA00004651"/>
    </source>
</evidence>
<feature type="transmembrane region" description="Helical" evidence="7">
    <location>
        <begin position="98"/>
        <end position="122"/>
    </location>
</feature>
<feature type="domain" description="ABC transmembrane type-1" evidence="9">
    <location>
        <begin position="99"/>
        <end position="292"/>
    </location>
</feature>
<keyword evidence="2 7" id="KW-0813">Transport</keyword>
<feature type="transmembrane region" description="Helical" evidence="7">
    <location>
        <begin position="167"/>
        <end position="186"/>
    </location>
</feature>
<dbReference type="RefSeq" id="WP_189349652.1">
    <property type="nucleotide sequence ID" value="NZ_BMXK01000006.1"/>
</dbReference>
<protein>
    <submittedName>
        <fullName evidence="10">ABC transporter permease</fullName>
    </submittedName>
</protein>
<dbReference type="EMBL" id="BMXK01000006">
    <property type="protein sequence ID" value="GHD06369.1"/>
    <property type="molecule type" value="Genomic_DNA"/>
</dbReference>
<dbReference type="PANTHER" id="PTHR32243">
    <property type="entry name" value="MALTOSE TRANSPORT SYSTEM PERMEASE-RELATED"/>
    <property type="match status" value="1"/>
</dbReference>
<feature type="region of interest" description="Disordered" evidence="8">
    <location>
        <begin position="1"/>
        <end position="24"/>
    </location>
</feature>
<evidence type="ECO:0000256" key="3">
    <source>
        <dbReference type="ARBA" id="ARBA00022475"/>
    </source>
</evidence>
<organism evidence="10 11">
    <name type="scientific">Zhihengliuella salsuginis</name>
    <dbReference type="NCBI Taxonomy" id="578222"/>
    <lineage>
        <taxon>Bacteria</taxon>
        <taxon>Bacillati</taxon>
        <taxon>Actinomycetota</taxon>
        <taxon>Actinomycetes</taxon>
        <taxon>Micrococcales</taxon>
        <taxon>Micrococcaceae</taxon>
        <taxon>Zhihengliuella</taxon>
    </lineage>
</organism>
<feature type="transmembrane region" description="Helical" evidence="7">
    <location>
        <begin position="134"/>
        <end position="155"/>
    </location>
</feature>
<evidence type="ECO:0000259" key="9">
    <source>
        <dbReference type="PROSITE" id="PS50928"/>
    </source>
</evidence>
<comment type="caution">
    <text evidence="10">The sequence shown here is derived from an EMBL/GenBank/DDBJ whole genome shotgun (WGS) entry which is preliminary data.</text>
</comment>
<evidence type="ECO:0000313" key="10">
    <source>
        <dbReference type="EMBL" id="GHD06369.1"/>
    </source>
</evidence>
<dbReference type="CDD" id="cd06261">
    <property type="entry name" value="TM_PBP2"/>
    <property type="match status" value="1"/>
</dbReference>
<comment type="similarity">
    <text evidence="7">Belongs to the binding-protein-dependent transport system permease family.</text>
</comment>
<gene>
    <name evidence="10" type="ORF">GCM10008096_16290</name>
</gene>
<dbReference type="PANTHER" id="PTHR32243:SF18">
    <property type="entry name" value="INNER MEMBRANE ABC TRANSPORTER PERMEASE PROTEIN YCJP"/>
    <property type="match status" value="1"/>
</dbReference>
<reference evidence="11" key="1">
    <citation type="journal article" date="2019" name="Int. J. Syst. Evol. Microbiol.">
        <title>The Global Catalogue of Microorganisms (GCM) 10K type strain sequencing project: providing services to taxonomists for standard genome sequencing and annotation.</title>
        <authorList>
            <consortium name="The Broad Institute Genomics Platform"/>
            <consortium name="The Broad Institute Genome Sequencing Center for Infectious Disease"/>
            <person name="Wu L."/>
            <person name="Ma J."/>
        </authorList>
    </citation>
    <scope>NUCLEOTIDE SEQUENCE [LARGE SCALE GENOMIC DNA]</scope>
    <source>
        <strain evidence="11">KCTC 19466</strain>
    </source>
</reference>
<keyword evidence="6 7" id="KW-0472">Membrane</keyword>
<dbReference type="PROSITE" id="PS50928">
    <property type="entry name" value="ABC_TM1"/>
    <property type="match status" value="1"/>
</dbReference>
<dbReference type="InterPro" id="IPR050901">
    <property type="entry name" value="BP-dep_ABC_trans_perm"/>
</dbReference>
<keyword evidence="11" id="KW-1185">Reference proteome</keyword>
<evidence type="ECO:0000256" key="7">
    <source>
        <dbReference type="RuleBase" id="RU363032"/>
    </source>
</evidence>
<evidence type="ECO:0000256" key="2">
    <source>
        <dbReference type="ARBA" id="ARBA00022448"/>
    </source>
</evidence>
<evidence type="ECO:0000256" key="5">
    <source>
        <dbReference type="ARBA" id="ARBA00022989"/>
    </source>
</evidence>
<dbReference type="InterPro" id="IPR035906">
    <property type="entry name" value="MetI-like_sf"/>
</dbReference>
<sequence>MSTVTQEVPAPPGRAPQISKAPHVRAGRRAQPARTLHGAAGVAAVVLIGVYCLAPFYWMLVSSLRRSGDIFDTTLLPSVFSVESYVKVFSGSSDFAHALVNSLIVAATTTALALVFAIFAAYAISRLNFRFKNVILAVIIATSMFPGISVVVPLLRLFSDIGWINTYQAMIVPSLSFAIPLAVYILTTFMKQLPFDLEEAAMMDGATKWQAFRKILLPLAAPGIFTTAILTFIQSWNEFIIALSMVNDPAVQTATVAISKFTGASEFQAPYGEQMAAGVIVTIPLVIMILIFQRRIVEGLTSGATK</sequence>
<accession>A0ABQ3GH57</accession>
<dbReference type="SUPFAM" id="SSF161098">
    <property type="entry name" value="MetI-like"/>
    <property type="match status" value="1"/>
</dbReference>
<feature type="transmembrane region" description="Helical" evidence="7">
    <location>
        <begin position="275"/>
        <end position="292"/>
    </location>
</feature>
<dbReference type="Proteomes" id="UP000642819">
    <property type="component" value="Unassembled WGS sequence"/>
</dbReference>
<keyword evidence="3" id="KW-1003">Cell membrane</keyword>
<feature type="transmembrane region" description="Helical" evidence="7">
    <location>
        <begin position="35"/>
        <end position="58"/>
    </location>
</feature>
<evidence type="ECO:0000256" key="4">
    <source>
        <dbReference type="ARBA" id="ARBA00022692"/>
    </source>
</evidence>
<comment type="subcellular location">
    <subcellularLocation>
        <location evidence="1 7">Cell membrane</location>
        <topology evidence="1 7">Multi-pass membrane protein</topology>
    </subcellularLocation>
</comment>
<name>A0ABQ3GH57_9MICC</name>
<dbReference type="Pfam" id="PF00528">
    <property type="entry name" value="BPD_transp_1"/>
    <property type="match status" value="1"/>
</dbReference>
<evidence type="ECO:0000256" key="6">
    <source>
        <dbReference type="ARBA" id="ARBA00023136"/>
    </source>
</evidence>
<keyword evidence="5 7" id="KW-1133">Transmembrane helix</keyword>
<evidence type="ECO:0000313" key="11">
    <source>
        <dbReference type="Proteomes" id="UP000642819"/>
    </source>
</evidence>
<proteinExistence type="inferred from homology"/>
<evidence type="ECO:0000256" key="8">
    <source>
        <dbReference type="SAM" id="MobiDB-lite"/>
    </source>
</evidence>
<keyword evidence="4 7" id="KW-0812">Transmembrane</keyword>
<dbReference type="Gene3D" id="1.10.3720.10">
    <property type="entry name" value="MetI-like"/>
    <property type="match status" value="1"/>
</dbReference>